<evidence type="ECO:0000313" key="2">
    <source>
        <dbReference type="Proteomes" id="UP000828251"/>
    </source>
</evidence>
<dbReference type="EMBL" id="JAIQCV010000003">
    <property type="protein sequence ID" value="KAH1114923.1"/>
    <property type="molecule type" value="Genomic_DNA"/>
</dbReference>
<reference evidence="1 2" key="1">
    <citation type="journal article" date="2021" name="Plant Biotechnol. J.">
        <title>Multi-omics assisted identification of the key and species-specific regulatory components of drought-tolerant mechanisms in Gossypium stocksii.</title>
        <authorList>
            <person name="Yu D."/>
            <person name="Ke L."/>
            <person name="Zhang D."/>
            <person name="Wu Y."/>
            <person name="Sun Y."/>
            <person name="Mei J."/>
            <person name="Sun J."/>
            <person name="Sun Y."/>
        </authorList>
    </citation>
    <scope>NUCLEOTIDE SEQUENCE [LARGE SCALE GENOMIC DNA]</scope>
    <source>
        <strain evidence="2">cv. E1</strain>
        <tissue evidence="1">Leaf</tissue>
    </source>
</reference>
<sequence>MEGDNPCDGILIVGDGSGGLNGDFRNVQGGFVTTPAATQAIIRQRVTRPIHTAVSLNEPQPQFTGIAVYRIALYRKYVSYAMYRYLIWQFNCTSVRQFTALHNTAFMTTLCVIYLSGLVHVCWMGLRGPIWYTSVSCSWTRNIINKIAANLKKLLDEFHAENRSVLKKLRQCGISGVLSYGLLNTVYYKVGDEGENHHKVNDHQRKEKSAGKFFSVLRRGSH</sequence>
<organism evidence="1 2">
    <name type="scientific">Gossypium stocksii</name>
    <dbReference type="NCBI Taxonomy" id="47602"/>
    <lineage>
        <taxon>Eukaryota</taxon>
        <taxon>Viridiplantae</taxon>
        <taxon>Streptophyta</taxon>
        <taxon>Embryophyta</taxon>
        <taxon>Tracheophyta</taxon>
        <taxon>Spermatophyta</taxon>
        <taxon>Magnoliopsida</taxon>
        <taxon>eudicotyledons</taxon>
        <taxon>Gunneridae</taxon>
        <taxon>Pentapetalae</taxon>
        <taxon>rosids</taxon>
        <taxon>malvids</taxon>
        <taxon>Malvales</taxon>
        <taxon>Malvaceae</taxon>
        <taxon>Malvoideae</taxon>
        <taxon>Gossypium</taxon>
    </lineage>
</organism>
<comment type="caution">
    <text evidence="1">The sequence shown here is derived from an EMBL/GenBank/DDBJ whole genome shotgun (WGS) entry which is preliminary data.</text>
</comment>
<name>A0A9D3W913_9ROSI</name>
<accession>A0A9D3W913</accession>
<proteinExistence type="predicted"/>
<dbReference type="Proteomes" id="UP000828251">
    <property type="component" value="Unassembled WGS sequence"/>
</dbReference>
<protein>
    <submittedName>
        <fullName evidence="1">Uncharacterized protein</fullName>
    </submittedName>
</protein>
<keyword evidence="2" id="KW-1185">Reference proteome</keyword>
<gene>
    <name evidence="1" type="ORF">J1N35_008301</name>
</gene>
<dbReference type="AlphaFoldDB" id="A0A9D3W913"/>
<evidence type="ECO:0000313" key="1">
    <source>
        <dbReference type="EMBL" id="KAH1114923.1"/>
    </source>
</evidence>